<dbReference type="AlphaFoldDB" id="A0A3M7S986"/>
<accession>A0A3M7S986</accession>
<dbReference type="Proteomes" id="UP000276133">
    <property type="component" value="Unassembled WGS sequence"/>
</dbReference>
<reference evidence="1 2" key="1">
    <citation type="journal article" date="2018" name="Sci. Rep.">
        <title>Genomic signatures of local adaptation to the degree of environmental predictability in rotifers.</title>
        <authorList>
            <person name="Franch-Gras L."/>
            <person name="Hahn C."/>
            <person name="Garcia-Roger E.M."/>
            <person name="Carmona M.J."/>
            <person name="Serra M."/>
            <person name="Gomez A."/>
        </authorList>
    </citation>
    <scope>NUCLEOTIDE SEQUENCE [LARGE SCALE GENOMIC DNA]</scope>
    <source>
        <strain evidence="1">HYR1</strain>
    </source>
</reference>
<keyword evidence="2" id="KW-1185">Reference proteome</keyword>
<proteinExistence type="predicted"/>
<organism evidence="1 2">
    <name type="scientific">Brachionus plicatilis</name>
    <name type="common">Marine rotifer</name>
    <name type="synonym">Brachionus muelleri</name>
    <dbReference type="NCBI Taxonomy" id="10195"/>
    <lineage>
        <taxon>Eukaryota</taxon>
        <taxon>Metazoa</taxon>
        <taxon>Spiralia</taxon>
        <taxon>Gnathifera</taxon>
        <taxon>Rotifera</taxon>
        <taxon>Eurotatoria</taxon>
        <taxon>Monogononta</taxon>
        <taxon>Pseudotrocha</taxon>
        <taxon>Ploima</taxon>
        <taxon>Brachionidae</taxon>
        <taxon>Brachionus</taxon>
    </lineage>
</organism>
<dbReference type="EMBL" id="REGN01001813">
    <property type="protein sequence ID" value="RNA32366.1"/>
    <property type="molecule type" value="Genomic_DNA"/>
</dbReference>
<protein>
    <submittedName>
        <fullName evidence="1">Uncharacterized protein</fullName>
    </submittedName>
</protein>
<name>A0A3M7S986_BRAPC</name>
<evidence type="ECO:0000313" key="2">
    <source>
        <dbReference type="Proteomes" id="UP000276133"/>
    </source>
</evidence>
<gene>
    <name evidence="1" type="ORF">BpHYR1_052920</name>
</gene>
<comment type="caution">
    <text evidence="1">The sequence shown here is derived from an EMBL/GenBank/DDBJ whole genome shotgun (WGS) entry which is preliminary data.</text>
</comment>
<evidence type="ECO:0000313" key="1">
    <source>
        <dbReference type="EMBL" id="RNA32366.1"/>
    </source>
</evidence>
<sequence>MHLVSFELENKKDLSLLDQFPNGSIEIGDFHKPKGDSVIKSTTRDELFTTICPNNVSLCFTTKSEPSSGVT</sequence>